<evidence type="ECO:0000256" key="9">
    <source>
        <dbReference type="SAM" id="MobiDB-lite"/>
    </source>
</evidence>
<dbReference type="InterPro" id="IPR029058">
    <property type="entry name" value="AB_hydrolase_fold"/>
</dbReference>
<evidence type="ECO:0000256" key="5">
    <source>
        <dbReference type="ARBA" id="ARBA00022679"/>
    </source>
</evidence>
<dbReference type="InterPro" id="IPR000801">
    <property type="entry name" value="Esterase-like"/>
</dbReference>
<evidence type="ECO:0000256" key="8">
    <source>
        <dbReference type="ARBA" id="ARBA00048109"/>
    </source>
</evidence>
<dbReference type="Proteomes" id="UP001432128">
    <property type="component" value="Chromosome"/>
</dbReference>
<comment type="similarity">
    <text evidence="2">Belongs to the mycobacterial A85 antigen family.</text>
</comment>
<dbReference type="InterPro" id="IPR013207">
    <property type="entry name" value="LGFP"/>
</dbReference>
<dbReference type="GO" id="GO:0050348">
    <property type="term" value="F:trehalose O-mycolyltransferase activity"/>
    <property type="evidence" value="ECO:0007669"/>
    <property type="project" value="UniProtKB-EC"/>
</dbReference>
<reference evidence="10 11" key="1">
    <citation type="submission" date="2022-10" db="EMBL/GenBank/DDBJ databases">
        <title>The complete genomes of actinobacterial strains from the NBC collection.</title>
        <authorList>
            <person name="Joergensen T.S."/>
            <person name="Alvarez Arevalo M."/>
            <person name="Sterndorff E.B."/>
            <person name="Faurdal D."/>
            <person name="Vuksanovic O."/>
            <person name="Mourched A.-S."/>
            <person name="Charusanti P."/>
            <person name="Shaw S."/>
            <person name="Blin K."/>
            <person name="Weber T."/>
        </authorList>
    </citation>
    <scope>NUCLEOTIDE SEQUENCE [LARGE SCALE GENOMIC DNA]</scope>
    <source>
        <strain evidence="10 11">NBC_00319</strain>
    </source>
</reference>
<dbReference type="EMBL" id="CP108021">
    <property type="protein sequence ID" value="WUM18360.1"/>
    <property type="molecule type" value="Genomic_DNA"/>
</dbReference>
<keyword evidence="10" id="KW-0378">Hydrolase</keyword>
<dbReference type="SUPFAM" id="SSF53474">
    <property type="entry name" value="alpha/beta-Hydrolases"/>
    <property type="match status" value="1"/>
</dbReference>
<comment type="catalytic activity">
    <reaction evidence="1">
        <text>2 alpha,alpha'-trehalose 6-mycolate = alpha,alpha'-trehalose 6,6'-bismycolate + alpha,alpha-trehalose</text>
        <dbReference type="Rhea" id="RHEA:23472"/>
        <dbReference type="ChEBI" id="CHEBI:16551"/>
        <dbReference type="ChEBI" id="CHEBI:18195"/>
        <dbReference type="ChEBI" id="CHEBI:18234"/>
        <dbReference type="EC" id="2.3.1.122"/>
    </reaction>
</comment>
<keyword evidence="6" id="KW-0012">Acyltransferase</keyword>
<dbReference type="AlphaFoldDB" id="A0AAU4JX76"/>
<dbReference type="InterPro" id="IPR050583">
    <property type="entry name" value="Mycobacterial_A85_antigen"/>
</dbReference>
<accession>A0AAU4JX76</accession>
<dbReference type="EC" id="2.3.1.20" evidence="4"/>
<feature type="region of interest" description="Disordered" evidence="9">
    <location>
        <begin position="38"/>
        <end position="70"/>
    </location>
</feature>
<dbReference type="PANTHER" id="PTHR48098">
    <property type="entry name" value="ENTEROCHELIN ESTERASE-RELATED"/>
    <property type="match status" value="1"/>
</dbReference>
<evidence type="ECO:0000313" key="10">
    <source>
        <dbReference type="EMBL" id="WUM18360.1"/>
    </source>
</evidence>
<evidence type="ECO:0000256" key="3">
    <source>
        <dbReference type="ARBA" id="ARBA00012820"/>
    </source>
</evidence>
<dbReference type="Pfam" id="PF08310">
    <property type="entry name" value="LGFP"/>
    <property type="match status" value="4"/>
</dbReference>
<gene>
    <name evidence="10" type="ORF">OG579_11380</name>
</gene>
<evidence type="ECO:0000256" key="2">
    <source>
        <dbReference type="ARBA" id="ARBA00005874"/>
    </source>
</evidence>
<dbReference type="PANTHER" id="PTHR48098:SF1">
    <property type="entry name" value="DIACYLGLYCEROL ACYLTRANSFERASE_MYCOLYLTRANSFERASE AG85A"/>
    <property type="match status" value="1"/>
</dbReference>
<protein>
    <recommendedName>
        <fullName evidence="7">Acyl-CoA:diacylglycerol acyltransferase</fullName>
        <ecNumber evidence="3">2.3.1.122</ecNumber>
        <ecNumber evidence="4">2.3.1.20</ecNumber>
    </recommendedName>
</protein>
<dbReference type="EC" id="2.3.1.122" evidence="3"/>
<evidence type="ECO:0000256" key="6">
    <source>
        <dbReference type="ARBA" id="ARBA00023315"/>
    </source>
</evidence>
<dbReference type="Gene3D" id="3.40.50.1820">
    <property type="entry name" value="alpha/beta hydrolase"/>
    <property type="match status" value="1"/>
</dbReference>
<dbReference type="InterPro" id="IPR006311">
    <property type="entry name" value="TAT_signal"/>
</dbReference>
<dbReference type="KEGG" id="whr:OG579_11380"/>
<keyword evidence="11" id="KW-1185">Reference proteome</keyword>
<dbReference type="RefSeq" id="WP_328856022.1">
    <property type="nucleotide sequence ID" value="NZ_CP108021.1"/>
</dbReference>
<dbReference type="GO" id="GO:0016787">
    <property type="term" value="F:hydrolase activity"/>
    <property type="evidence" value="ECO:0007669"/>
    <property type="project" value="UniProtKB-KW"/>
</dbReference>
<dbReference type="PROSITE" id="PS51318">
    <property type="entry name" value="TAT"/>
    <property type="match status" value="1"/>
</dbReference>
<dbReference type="GO" id="GO:0004144">
    <property type="term" value="F:diacylglycerol O-acyltransferase activity"/>
    <property type="evidence" value="ECO:0007669"/>
    <property type="project" value="UniProtKB-EC"/>
</dbReference>
<proteinExistence type="inferred from homology"/>
<keyword evidence="5" id="KW-0808">Transferase</keyword>
<evidence type="ECO:0000256" key="4">
    <source>
        <dbReference type="ARBA" id="ARBA00013244"/>
    </source>
</evidence>
<evidence type="ECO:0000256" key="7">
    <source>
        <dbReference type="ARBA" id="ARBA00032572"/>
    </source>
</evidence>
<evidence type="ECO:0000256" key="1">
    <source>
        <dbReference type="ARBA" id="ARBA00000697"/>
    </source>
</evidence>
<evidence type="ECO:0000313" key="11">
    <source>
        <dbReference type="Proteomes" id="UP001432128"/>
    </source>
</evidence>
<organism evidence="10 11">
    <name type="scientific">Williamsia herbipolensis</name>
    <dbReference type="NCBI Taxonomy" id="1603258"/>
    <lineage>
        <taxon>Bacteria</taxon>
        <taxon>Bacillati</taxon>
        <taxon>Actinomycetota</taxon>
        <taxon>Actinomycetes</taxon>
        <taxon>Mycobacteriales</taxon>
        <taxon>Nocardiaceae</taxon>
        <taxon>Williamsia</taxon>
    </lineage>
</organism>
<comment type="catalytic activity">
    <reaction evidence="8">
        <text>an acyl-CoA + a 1,2-diacyl-sn-glycerol = a triacyl-sn-glycerol + CoA</text>
        <dbReference type="Rhea" id="RHEA:10868"/>
        <dbReference type="ChEBI" id="CHEBI:17815"/>
        <dbReference type="ChEBI" id="CHEBI:57287"/>
        <dbReference type="ChEBI" id="CHEBI:58342"/>
        <dbReference type="ChEBI" id="CHEBI:64615"/>
        <dbReference type="EC" id="2.3.1.20"/>
    </reaction>
</comment>
<dbReference type="Pfam" id="PF00756">
    <property type="entry name" value="Esterase"/>
    <property type="match status" value="1"/>
</dbReference>
<sequence>MVAKEYRSMRVWRRGVLGAAAGLTALLMVSGTGVAASAPDGSDAPAASGSSSAPAAPASSADPAPAATSVAPVAGVRVTNTFWYSDRRVAIWVYSPAMGTNIQVQLLLARDWNQSPQERFAQLYMLDGLRAQNDNNGWTINTDVENFYKDKNVNVVLPVGGESSFYTDWKQPDNGKNYQWETFLTKELPPILQGQWRSTDVRGVEGLSMGGSAAMMLSERNPGFFRFAASFSGILQLSSFGMPQAVQFAVRDAGGYDSAKMFGPPSDPAWKEHDPYLHADKLKGMSLYVSSGNGLIGQYDTPSTLPYLATNYAGVGLEVLSRVTSTQFATTLNRMGIAAQVVYRPSGTHTWPYWEFEMHQAWPQAARALGVASDTPKCSVSGAIQPVSVKHRELGECLTPEYGVPGGRAQDFRGGRVIWSASTGAHVVAGAIGGAYVAADGPGGYLGFPVSDELGTPDRKGRLNKFQRGYVYWTQATGAHPVTGAILADWGKSGYERGPLGYPTGDEVDTPNDKGRVQGFQIGAYYWTAATGAHSVQGEIIKKYAKTGYEGGYLGFPTSNEIGAVRGGRFNRFEGGNIYWTPAKGAFALPSGPVFDAWATVGFEGGRLGYPISDQFQVTGGDRVNFERGYIEVVNGVATIR</sequence>
<name>A0AAU4JX76_9NOCA</name>